<comment type="caution">
    <text evidence="3">The sequence shown here is derived from an EMBL/GenBank/DDBJ whole genome shotgun (WGS) entry which is preliminary data.</text>
</comment>
<feature type="domain" description="AAA" evidence="1">
    <location>
        <begin position="26"/>
        <end position="141"/>
    </location>
</feature>
<evidence type="ECO:0000259" key="1">
    <source>
        <dbReference type="Pfam" id="PF13173"/>
    </source>
</evidence>
<organism evidence="3 4">
    <name type="scientific">Bifidobacterium choloepi</name>
    <dbReference type="NCBI Taxonomy" id="2614131"/>
    <lineage>
        <taxon>Bacteria</taxon>
        <taxon>Bacillati</taxon>
        <taxon>Actinomycetota</taxon>
        <taxon>Actinomycetes</taxon>
        <taxon>Bifidobacteriales</taxon>
        <taxon>Bifidobacteriaceae</taxon>
        <taxon>Bifidobacterium</taxon>
    </lineage>
</organism>
<dbReference type="EMBL" id="VYSG01000004">
    <property type="protein sequence ID" value="NEG70492.1"/>
    <property type="molecule type" value="Genomic_DNA"/>
</dbReference>
<name>A0A6I5NP61_9BIFI</name>
<dbReference type="AlphaFoldDB" id="A0A6I5NP61"/>
<dbReference type="InterPro" id="IPR041682">
    <property type="entry name" value="AAA_14"/>
</dbReference>
<dbReference type="Proteomes" id="UP000469292">
    <property type="component" value="Unassembled WGS sequence"/>
</dbReference>
<dbReference type="Pfam" id="PF13635">
    <property type="entry name" value="DUF4143"/>
    <property type="match status" value="1"/>
</dbReference>
<dbReference type="Pfam" id="PF13173">
    <property type="entry name" value="AAA_14"/>
    <property type="match status" value="1"/>
</dbReference>
<evidence type="ECO:0000313" key="4">
    <source>
        <dbReference type="Proteomes" id="UP000469292"/>
    </source>
</evidence>
<gene>
    <name evidence="3" type="ORF">F6S87_07790</name>
</gene>
<evidence type="ECO:0000259" key="2">
    <source>
        <dbReference type="Pfam" id="PF13635"/>
    </source>
</evidence>
<dbReference type="PANTHER" id="PTHR43566">
    <property type="entry name" value="CONSERVED PROTEIN"/>
    <property type="match status" value="1"/>
</dbReference>
<feature type="domain" description="DUF4143" evidence="2">
    <location>
        <begin position="187"/>
        <end position="346"/>
    </location>
</feature>
<sequence>MVIVTDTVYVSRTVQAQVEQLMQWYPVVSVTGPRQSGKSTMLRRLFPDYDYINLERLQNRQAALLDPAGFIEDRPNHLIIDEAQYVPDLFSSIQAVVDEQKIKGEYILSGSQNFLLSKNIQQSLAGRVGIVKMPPLTFSEIVAGTSVIDDLDAVDEFTFRGGYPELVVNSIPSRIYFQNYVDTYIARDVTQFLDVRNRDDFIRFLRLCAENAGQTINYAAMSSVLGVDYRTVKAWISILESSYITFHLQPYHSNGTKRLVKTPKLYFYDTGLLCYLLNIDSSRSMLLDQHFGAIFENMVIAEQLKTHLDRGWEPRLFFYRDQQQREIDLLDFTMPDQHQIVEIKSGRTYHERFSRHLRSVGNELGIPAFHRHVVCRTEMSFRDGDIAIDPVNKWLIDQ</sequence>
<dbReference type="InterPro" id="IPR027417">
    <property type="entry name" value="P-loop_NTPase"/>
</dbReference>
<protein>
    <submittedName>
        <fullName evidence="3">ATP-binding protein</fullName>
    </submittedName>
</protein>
<proteinExistence type="predicted"/>
<dbReference type="GO" id="GO:0005524">
    <property type="term" value="F:ATP binding"/>
    <property type="evidence" value="ECO:0007669"/>
    <property type="project" value="UniProtKB-KW"/>
</dbReference>
<reference evidence="3 4" key="1">
    <citation type="submission" date="2019-09" db="EMBL/GenBank/DDBJ databases">
        <title>Phylogenetic characterization of a novel taxon of the genus Bifidobacterium: Bifidobacterium choloepi sp. nov.</title>
        <authorList>
            <person name="Modesto M."/>
            <person name="Satti M."/>
        </authorList>
    </citation>
    <scope>NUCLEOTIDE SEQUENCE [LARGE SCALE GENOMIC DNA]</scope>
    <source>
        <strain evidence="3 4">BRDM6</strain>
    </source>
</reference>
<dbReference type="PANTHER" id="PTHR43566:SF2">
    <property type="entry name" value="DUF4143 DOMAIN-CONTAINING PROTEIN"/>
    <property type="match status" value="1"/>
</dbReference>
<keyword evidence="3" id="KW-0067">ATP-binding</keyword>
<accession>A0A6I5NP61</accession>
<dbReference type="SUPFAM" id="SSF52540">
    <property type="entry name" value="P-loop containing nucleoside triphosphate hydrolases"/>
    <property type="match status" value="1"/>
</dbReference>
<keyword evidence="3" id="KW-0547">Nucleotide-binding</keyword>
<dbReference type="RefSeq" id="WP_163228098.1">
    <property type="nucleotide sequence ID" value="NZ_VYSG01000004.1"/>
</dbReference>
<dbReference type="InterPro" id="IPR025420">
    <property type="entry name" value="DUF4143"/>
</dbReference>
<evidence type="ECO:0000313" key="3">
    <source>
        <dbReference type="EMBL" id="NEG70492.1"/>
    </source>
</evidence>
<keyword evidence="4" id="KW-1185">Reference proteome</keyword>